<dbReference type="Proteomes" id="UP001239167">
    <property type="component" value="Unassembled WGS sequence"/>
</dbReference>
<evidence type="ECO:0000256" key="1">
    <source>
        <dbReference type="PIRNR" id="PIRNR026583"/>
    </source>
</evidence>
<comment type="function">
    <text evidence="1">Has phosphodiesterase (PDE) activity against cyclic-di-AMP (c-di-AMP).</text>
</comment>
<evidence type="ECO:0000256" key="2">
    <source>
        <dbReference type="SAM" id="Phobius"/>
    </source>
</evidence>
<keyword evidence="2" id="KW-0812">Transmembrane</keyword>
<dbReference type="Gene3D" id="3.90.1640.10">
    <property type="entry name" value="inorganic pyrophosphatase (n-terminal core)"/>
    <property type="match status" value="1"/>
</dbReference>
<evidence type="ECO:0000259" key="3">
    <source>
        <dbReference type="PROSITE" id="PS50887"/>
    </source>
</evidence>
<evidence type="ECO:0000313" key="5">
    <source>
        <dbReference type="Proteomes" id="UP001239167"/>
    </source>
</evidence>
<comment type="subcellular location">
    <subcellularLocation>
        <location evidence="1">Cell membrane</location>
    </subcellularLocation>
</comment>
<comment type="caution">
    <text evidence="4">The sequence shown here is derived from an EMBL/GenBank/DDBJ whole genome shotgun (WGS) entry which is preliminary data.</text>
</comment>
<dbReference type="PROSITE" id="PS50887">
    <property type="entry name" value="GGDEF"/>
    <property type="match status" value="1"/>
</dbReference>
<dbReference type="Pfam" id="PF24898">
    <property type="entry name" value="GGDEF_GdpP"/>
    <property type="match status" value="1"/>
</dbReference>
<dbReference type="InterPro" id="IPR001667">
    <property type="entry name" value="DDH_dom"/>
</dbReference>
<dbReference type="Gene3D" id="3.30.450.20">
    <property type="entry name" value="PAS domain"/>
    <property type="match status" value="1"/>
</dbReference>
<dbReference type="Pfam" id="PF01368">
    <property type="entry name" value="DHH"/>
    <property type="match status" value="1"/>
</dbReference>
<keyword evidence="1" id="KW-1003">Cell membrane</keyword>
<dbReference type="InterPro" id="IPR000160">
    <property type="entry name" value="GGDEF_dom"/>
</dbReference>
<comment type="catalytic activity">
    <reaction evidence="1">
        <text>3',3'-c-di-AMP + H2O = 5'-O-phosphonoadenylyl-(3'-&gt;5')-adenosine + H(+)</text>
        <dbReference type="Rhea" id="RHEA:54420"/>
        <dbReference type="ChEBI" id="CHEBI:15377"/>
        <dbReference type="ChEBI" id="CHEBI:15378"/>
        <dbReference type="ChEBI" id="CHEBI:71500"/>
        <dbReference type="ChEBI" id="CHEBI:138171"/>
    </reaction>
</comment>
<accession>A0ABT9YBI0</accession>
<dbReference type="InterPro" id="IPR014528">
    <property type="entry name" value="GdpP/PdeA"/>
</dbReference>
<dbReference type="InterPro" id="IPR051319">
    <property type="entry name" value="Oligoribo/pAp-PDE_c-di-AMP_PDE"/>
</dbReference>
<name>A0ABT9YBI0_9FIRM</name>
<dbReference type="InterPro" id="IPR003156">
    <property type="entry name" value="DHHA1_dom"/>
</dbReference>
<proteinExistence type="inferred from homology"/>
<organism evidence="4 5">
    <name type="scientific">Pectinatus haikarae</name>
    <dbReference type="NCBI Taxonomy" id="349096"/>
    <lineage>
        <taxon>Bacteria</taxon>
        <taxon>Bacillati</taxon>
        <taxon>Bacillota</taxon>
        <taxon>Negativicutes</taxon>
        <taxon>Selenomonadales</taxon>
        <taxon>Selenomonadaceae</taxon>
        <taxon>Pectinatus</taxon>
    </lineage>
</organism>
<dbReference type="Gene3D" id="3.10.310.30">
    <property type="match status" value="1"/>
</dbReference>
<comment type="similarity">
    <text evidence="1">Belongs to the GdpP/PdeA phosphodiesterase family.</text>
</comment>
<feature type="transmembrane region" description="Helical" evidence="2">
    <location>
        <begin position="7"/>
        <end position="24"/>
    </location>
</feature>
<dbReference type="EMBL" id="JAUSUE010000035">
    <property type="protein sequence ID" value="MDQ0205210.1"/>
    <property type="molecule type" value="Genomic_DNA"/>
</dbReference>
<protein>
    <recommendedName>
        <fullName evidence="1">Cyclic-di-AMP phosphodiesterase</fullName>
        <ecNumber evidence="1">3.1.4.-</ecNumber>
    </recommendedName>
</protein>
<evidence type="ECO:0000313" key="4">
    <source>
        <dbReference type="EMBL" id="MDQ0205210.1"/>
    </source>
</evidence>
<gene>
    <name evidence="4" type="ORF">J2S01_002955</name>
</gene>
<dbReference type="EC" id="3.1.4.-" evidence="1"/>
<dbReference type="RefSeq" id="WP_196604423.1">
    <property type="nucleotide sequence ID" value="NZ_CP116940.1"/>
</dbReference>
<keyword evidence="5" id="KW-1185">Reference proteome</keyword>
<sequence length="677" mass="75706">MPRRLSSWIDICITLVIIAGLLLTLLCYNIYLAVAGLLLLICLLLFLRERNHDRQNALADYYHNVIKNVNELSNLALDQLPQVILIVDRDSRLEWHNDELIRWLGREPELGIVIHKFWPSLNLDPFWGQTGETIFSNNNKFYLLKYRPVSTNTDLNGLMALYISDVTKVEEFKRNTAAHAILFGYIQIDNYDDAMQGLSEAQRTSILFEANSILDKWAHSLRALLRRLDDDLYIVILEHQSLDLAIADKFDVLDRIRAMRGPNKFPITLSISLVQTREGMSMEELGALAQSNLDLVLGRGGDQVAINIDSKVKFFGGKTKAVEKHTRVKSRVVAHAIGEIIEKADIVFVMGHHNEDFDSLGAAIGVAAMAKFMEKEVHIILSDMNEGIDKFAELIKDSPDYAGMFITEEEALNLTAINPALFVVDTHIPHLVAGQSLLQNTKDVVVIDHHRRSENVIQNSLLIYIEPSSSSTSELVTELLMYFSEDPLISRIDATALYAGIIVDTKNFQVQTGVRTFDAVAYLRRNGADPQLVSQLFRTDYATNLVRAKAISNSKFFEGGLVVSICPDDAPNIQIVSAQIADFLLSIDQARMSLVFFHLLPNSIGICARSLGELNVQILMEAFGGGGHLNVAGAQVKNGNLQEIEDRAVELAKKIIKEVDNNESNPRTGSEKGREKR</sequence>
<keyword evidence="1 2" id="KW-0472">Membrane</keyword>
<reference evidence="4 5" key="1">
    <citation type="submission" date="2023-07" db="EMBL/GenBank/DDBJ databases">
        <title>Genomic Encyclopedia of Type Strains, Phase IV (KMG-IV): sequencing the most valuable type-strain genomes for metagenomic binning, comparative biology and taxonomic classification.</title>
        <authorList>
            <person name="Goeker M."/>
        </authorList>
    </citation>
    <scope>NUCLEOTIDE SEQUENCE [LARGE SCALE GENOMIC DNA]</scope>
    <source>
        <strain evidence="4 5">DSM 16980</strain>
    </source>
</reference>
<dbReference type="SUPFAM" id="SSF64182">
    <property type="entry name" value="DHH phosphoesterases"/>
    <property type="match status" value="1"/>
</dbReference>
<keyword evidence="1" id="KW-0378">Hydrolase</keyword>
<dbReference type="InterPro" id="IPR038763">
    <property type="entry name" value="DHH_sf"/>
</dbReference>
<feature type="domain" description="GGDEF" evidence="3">
    <location>
        <begin position="179"/>
        <end position="309"/>
    </location>
</feature>
<dbReference type="PANTHER" id="PTHR47618:SF2">
    <property type="entry name" value="CYCLIC-DI-AMP PHOSPHODIESTERASE GDPP"/>
    <property type="match status" value="1"/>
</dbReference>
<dbReference type="PIRSF" id="PIRSF026583">
    <property type="entry name" value="YybT"/>
    <property type="match status" value="1"/>
</dbReference>
<keyword evidence="2" id="KW-1133">Transmembrane helix</keyword>
<dbReference type="Pfam" id="PF02272">
    <property type="entry name" value="DHHA1"/>
    <property type="match status" value="1"/>
</dbReference>
<dbReference type="PANTHER" id="PTHR47618">
    <property type="entry name" value="BIFUNCTIONAL OLIGORIBONUCLEASE AND PAP PHOSPHATASE NRNA"/>
    <property type="match status" value="1"/>
</dbReference>